<dbReference type="Proteomes" id="UP000464330">
    <property type="component" value="Chromosome"/>
</dbReference>
<evidence type="ECO:0000313" key="2">
    <source>
        <dbReference type="Proteomes" id="UP000464330"/>
    </source>
</evidence>
<evidence type="ECO:0000313" key="1">
    <source>
        <dbReference type="EMBL" id="QHZ49917.1"/>
    </source>
</evidence>
<name>A0A6C0QMJ1_9BACL</name>
<accession>A0A6C0QMJ1</accession>
<gene>
    <name evidence="1" type="ORF">ERICV_00736</name>
</gene>
<dbReference type="RefSeq" id="WP_172422862.1">
    <property type="nucleotide sequence ID" value="NZ_CP019717.1"/>
</dbReference>
<dbReference type="AlphaFoldDB" id="A0A6C0QMJ1"/>
<proteinExistence type="predicted"/>
<reference evidence="1 2" key="1">
    <citation type="journal article" date="2020" name="Int. J. Med. Microbiol.">
        <title>Discovery of Paenibacillus larvae ERIC V: Phenotypic and genomic comparison to genotypes ERIC I-IV reveal different inventories of virulence factors which correlate with epidemiological prevalences of American Foulbrood.</title>
        <authorList>
            <person name="Beims H."/>
            <person name="Bunk B."/>
            <person name="Erler S."/>
            <person name="Mohr K.I."/>
            <person name="Sproer C."/>
            <person name="Pradella S."/>
            <person name="Gunther G."/>
            <person name="Rohde M."/>
            <person name="von der Ohe W."/>
            <person name="Steinert M."/>
        </authorList>
    </citation>
    <scope>NUCLEOTIDE SEQUENCE [LARGE SCALE GENOMIC DNA]</scope>
    <source>
        <strain evidence="1">Eric_V</strain>
    </source>
</reference>
<organism evidence="1 2">
    <name type="scientific">Paenibacillus larvae subsp. larvae</name>
    <dbReference type="NCBI Taxonomy" id="147375"/>
    <lineage>
        <taxon>Bacteria</taxon>
        <taxon>Bacillati</taxon>
        <taxon>Bacillota</taxon>
        <taxon>Bacilli</taxon>
        <taxon>Bacillales</taxon>
        <taxon>Paenibacillaceae</taxon>
        <taxon>Paenibacillus</taxon>
    </lineage>
</organism>
<dbReference type="EMBL" id="CP019717">
    <property type="protein sequence ID" value="QHZ49917.1"/>
    <property type="molecule type" value="Genomic_DNA"/>
</dbReference>
<protein>
    <submittedName>
        <fullName evidence="1">Uncharacterized protein</fullName>
    </submittedName>
</protein>
<sequence length="74" mass="8376">MYVYKSPVGLMKIYIDRKVGRYALDINGIIVGHYLNAADAADDVYTQVTGYYDWDDLDGDVDPPSDLSEWLIVN</sequence>